<keyword evidence="3" id="KW-1003">Cell membrane</keyword>
<gene>
    <name evidence="11" type="primary">SIFaR_1</name>
    <name evidence="11" type="ORF">Bhyg_12249</name>
</gene>
<dbReference type="GO" id="GO:0004930">
    <property type="term" value="F:G protein-coupled receptor activity"/>
    <property type="evidence" value="ECO:0007669"/>
    <property type="project" value="InterPro"/>
</dbReference>
<dbReference type="OrthoDB" id="5975505at2759"/>
<dbReference type="GO" id="GO:0032870">
    <property type="term" value="P:cellular response to hormone stimulus"/>
    <property type="evidence" value="ECO:0007669"/>
    <property type="project" value="TreeGrafter"/>
</dbReference>
<dbReference type="EMBL" id="WJQU01000003">
    <property type="protein sequence ID" value="KAJ6639503.1"/>
    <property type="molecule type" value="Genomic_DNA"/>
</dbReference>
<evidence type="ECO:0000256" key="9">
    <source>
        <dbReference type="SAM" id="Phobius"/>
    </source>
</evidence>
<organism evidence="11 12">
    <name type="scientific">Pseudolycoriella hygida</name>
    <dbReference type="NCBI Taxonomy" id="35572"/>
    <lineage>
        <taxon>Eukaryota</taxon>
        <taxon>Metazoa</taxon>
        <taxon>Ecdysozoa</taxon>
        <taxon>Arthropoda</taxon>
        <taxon>Hexapoda</taxon>
        <taxon>Insecta</taxon>
        <taxon>Pterygota</taxon>
        <taxon>Neoptera</taxon>
        <taxon>Endopterygota</taxon>
        <taxon>Diptera</taxon>
        <taxon>Nematocera</taxon>
        <taxon>Sciaroidea</taxon>
        <taxon>Sciaridae</taxon>
        <taxon>Pseudolycoriella</taxon>
    </lineage>
</organism>
<proteinExistence type="inferred from homology"/>
<dbReference type="PROSITE" id="PS50262">
    <property type="entry name" value="G_PROTEIN_RECEP_F1_2"/>
    <property type="match status" value="1"/>
</dbReference>
<evidence type="ECO:0000256" key="5">
    <source>
        <dbReference type="ARBA" id="ARBA00022989"/>
    </source>
</evidence>
<evidence type="ECO:0000256" key="6">
    <source>
        <dbReference type="ARBA" id="ARBA00023136"/>
    </source>
</evidence>
<accession>A0A9Q0MX01</accession>
<dbReference type="PANTHER" id="PTHR24241">
    <property type="entry name" value="NEUROPEPTIDE RECEPTOR-RELATED G-PROTEIN COUPLED RECEPTOR"/>
    <property type="match status" value="1"/>
</dbReference>
<dbReference type="Gene3D" id="1.20.1070.10">
    <property type="entry name" value="Rhodopsin 7-helix transmembrane proteins"/>
    <property type="match status" value="1"/>
</dbReference>
<name>A0A9Q0MX01_9DIPT</name>
<feature type="transmembrane region" description="Helical" evidence="9">
    <location>
        <begin position="179"/>
        <end position="205"/>
    </location>
</feature>
<evidence type="ECO:0000256" key="1">
    <source>
        <dbReference type="ARBA" id="ARBA00004651"/>
    </source>
</evidence>
<feature type="transmembrane region" description="Helical" evidence="9">
    <location>
        <begin position="234"/>
        <end position="259"/>
    </location>
</feature>
<protein>
    <submittedName>
        <fullName evidence="11">Neuropeptide SIFamide receptor</fullName>
    </submittedName>
</protein>
<keyword evidence="5 9" id="KW-1133">Transmembrane helix</keyword>
<comment type="subcellular location">
    <subcellularLocation>
        <location evidence="1">Cell membrane</location>
        <topology evidence="1">Multi-pass membrane protein</topology>
    </subcellularLocation>
</comment>
<dbReference type="AlphaFoldDB" id="A0A9Q0MX01"/>
<dbReference type="PRINTS" id="PR00237">
    <property type="entry name" value="GPCRRHODOPSN"/>
</dbReference>
<feature type="compositionally biased region" description="Basic and acidic residues" evidence="8">
    <location>
        <begin position="574"/>
        <end position="586"/>
    </location>
</feature>
<comment type="caution">
    <text evidence="11">The sequence shown here is derived from an EMBL/GenBank/DDBJ whole genome shotgun (WGS) entry which is preliminary data.</text>
</comment>
<keyword evidence="4 9" id="KW-0812">Transmembrane</keyword>
<sequence>MYAGEKGLKIHYARKHKDIDTTIMPEIQEVEVKVQKRTERTGFYAFQTKKKKNENISLTSKIKANVRTNNLEPVLTRSRRKFNGTTMKYIESKVFDGDIRGAVRILASDDNLLKFLAIWWPLKLQISKKRARVMILGIWVIALLSTVPWALFFELEVVFPEALDIKVCVEVWPPGLDGALYFLLANLIACYLLPMVLITLCYVLIWIKVWKRSIPGDSKDAQMDRMQQKSKIKVVKMLIAVVILFVLSWLPLYIIFARIKFGKVVEGKEEEFLQIATPIAQWLGSSNSCINPILYAFFNKKYRRGFVAIIKSRSCCGRLRYYENVAIASSSTSTRKSSHYHNKKAPYSPSIKSDAVSFIYDQNSNKKHNIIAKQDSNLSRQMLLKQDSNVSRQSLLKQDSSGSRQMLIKQGSCDSVQRQDSNVYRQLLLKQDSNCSKYVLSKQDSQISYIECKKGQLMRQDSDLSKRDTLIKQDSTISYIEPRKGTLCKQDTQISYIESKKNSLCSQDSVVSFVEHKRHQLVKQDSIVSFAEQKPESRRHQLVKQDSVISFADQRRGYLTKQESVIHPSSNRSGDGHHVSILKKTDSQGSSPRRNIEFLE</sequence>
<dbReference type="Proteomes" id="UP001151699">
    <property type="component" value="Chromosome X"/>
</dbReference>
<dbReference type="InterPro" id="IPR000276">
    <property type="entry name" value="GPCR_Rhodpsn"/>
</dbReference>
<dbReference type="GO" id="GO:0042277">
    <property type="term" value="F:peptide binding"/>
    <property type="evidence" value="ECO:0007669"/>
    <property type="project" value="TreeGrafter"/>
</dbReference>
<feature type="transmembrane region" description="Helical" evidence="9">
    <location>
        <begin position="133"/>
        <end position="153"/>
    </location>
</feature>
<keyword evidence="12" id="KW-1185">Reference proteome</keyword>
<feature type="region of interest" description="Disordered" evidence="8">
    <location>
        <begin position="566"/>
        <end position="600"/>
    </location>
</feature>
<evidence type="ECO:0000256" key="7">
    <source>
        <dbReference type="ARBA" id="ARBA00023170"/>
    </source>
</evidence>
<evidence type="ECO:0000256" key="8">
    <source>
        <dbReference type="SAM" id="MobiDB-lite"/>
    </source>
</evidence>
<comment type="similarity">
    <text evidence="2">Belongs to the G-protein coupled receptor 1 family.</text>
</comment>
<dbReference type="PANTHER" id="PTHR24241:SF76">
    <property type="entry name" value="NEUROPEPTIDE SIFAMIDE RECEPTOR"/>
    <property type="match status" value="1"/>
</dbReference>
<feature type="domain" description="G-protein coupled receptors family 1 profile" evidence="10">
    <location>
        <begin position="112"/>
        <end position="295"/>
    </location>
</feature>
<evidence type="ECO:0000313" key="12">
    <source>
        <dbReference type="Proteomes" id="UP001151699"/>
    </source>
</evidence>
<dbReference type="Pfam" id="PF00001">
    <property type="entry name" value="7tm_1"/>
    <property type="match status" value="1"/>
</dbReference>
<evidence type="ECO:0000256" key="4">
    <source>
        <dbReference type="ARBA" id="ARBA00022692"/>
    </source>
</evidence>
<evidence type="ECO:0000313" key="11">
    <source>
        <dbReference type="EMBL" id="KAJ6639503.1"/>
    </source>
</evidence>
<reference evidence="11" key="1">
    <citation type="submission" date="2022-07" db="EMBL/GenBank/DDBJ databases">
        <authorList>
            <person name="Trinca V."/>
            <person name="Uliana J.V.C."/>
            <person name="Torres T.T."/>
            <person name="Ward R.J."/>
            <person name="Monesi N."/>
        </authorList>
    </citation>
    <scope>NUCLEOTIDE SEQUENCE</scope>
    <source>
        <strain evidence="11">HSMRA1968</strain>
        <tissue evidence="11">Whole embryos</tissue>
    </source>
</reference>
<keyword evidence="6 9" id="KW-0472">Membrane</keyword>
<dbReference type="GO" id="GO:0005886">
    <property type="term" value="C:plasma membrane"/>
    <property type="evidence" value="ECO:0007669"/>
    <property type="project" value="UniProtKB-SubCell"/>
</dbReference>
<evidence type="ECO:0000256" key="2">
    <source>
        <dbReference type="ARBA" id="ARBA00010663"/>
    </source>
</evidence>
<dbReference type="InterPro" id="IPR017452">
    <property type="entry name" value="GPCR_Rhodpsn_7TM"/>
</dbReference>
<evidence type="ECO:0000256" key="3">
    <source>
        <dbReference type="ARBA" id="ARBA00022475"/>
    </source>
</evidence>
<keyword evidence="7 11" id="KW-0675">Receptor</keyword>
<evidence type="ECO:0000259" key="10">
    <source>
        <dbReference type="PROSITE" id="PS50262"/>
    </source>
</evidence>
<dbReference type="SUPFAM" id="SSF81321">
    <property type="entry name" value="Family A G protein-coupled receptor-like"/>
    <property type="match status" value="1"/>
</dbReference>